<dbReference type="Gene3D" id="3.40.50.300">
    <property type="entry name" value="P-loop containing nucleotide triphosphate hydrolases"/>
    <property type="match status" value="1"/>
</dbReference>
<dbReference type="Proteomes" id="UP000184212">
    <property type="component" value="Unassembled WGS sequence"/>
</dbReference>
<dbReference type="InterPro" id="IPR036640">
    <property type="entry name" value="ABC1_TM_sf"/>
</dbReference>
<evidence type="ECO:0000313" key="10">
    <source>
        <dbReference type="EMBL" id="SHI00156.1"/>
    </source>
</evidence>
<comment type="subcellular location">
    <subcellularLocation>
        <location evidence="1">Cell membrane</location>
        <topology evidence="1">Multi-pass membrane protein</topology>
    </subcellularLocation>
</comment>
<organism evidence="10 11">
    <name type="scientific">Chryseolinea serpens</name>
    <dbReference type="NCBI Taxonomy" id="947013"/>
    <lineage>
        <taxon>Bacteria</taxon>
        <taxon>Pseudomonadati</taxon>
        <taxon>Bacteroidota</taxon>
        <taxon>Cytophagia</taxon>
        <taxon>Cytophagales</taxon>
        <taxon>Fulvivirgaceae</taxon>
        <taxon>Chryseolinea</taxon>
    </lineage>
</organism>
<keyword evidence="11" id="KW-1185">Reference proteome</keyword>
<dbReference type="Pfam" id="PF00664">
    <property type="entry name" value="ABC_membrane"/>
    <property type="match status" value="1"/>
</dbReference>
<dbReference type="InterPro" id="IPR003439">
    <property type="entry name" value="ABC_transporter-like_ATP-bd"/>
</dbReference>
<proteinExistence type="predicted"/>
<dbReference type="GO" id="GO:0005524">
    <property type="term" value="F:ATP binding"/>
    <property type="evidence" value="ECO:0007669"/>
    <property type="project" value="UniProtKB-KW"/>
</dbReference>
<dbReference type="InterPro" id="IPR003593">
    <property type="entry name" value="AAA+_ATPase"/>
</dbReference>
<feature type="transmembrane region" description="Helical" evidence="7">
    <location>
        <begin position="186"/>
        <end position="205"/>
    </location>
</feature>
<evidence type="ECO:0000256" key="2">
    <source>
        <dbReference type="ARBA" id="ARBA00022692"/>
    </source>
</evidence>
<protein>
    <submittedName>
        <fullName evidence="10">ABC-type multidrug transport system, ATPase and permease component</fullName>
    </submittedName>
</protein>
<dbReference type="PROSITE" id="PS00211">
    <property type="entry name" value="ABC_TRANSPORTER_1"/>
    <property type="match status" value="1"/>
</dbReference>
<reference evidence="10 11" key="1">
    <citation type="submission" date="2016-11" db="EMBL/GenBank/DDBJ databases">
        <authorList>
            <person name="Jaros S."/>
            <person name="Januszkiewicz K."/>
            <person name="Wedrychowicz H."/>
        </authorList>
    </citation>
    <scope>NUCLEOTIDE SEQUENCE [LARGE SCALE GENOMIC DNA]</scope>
    <source>
        <strain evidence="10 11">DSM 24574</strain>
    </source>
</reference>
<evidence type="ECO:0000256" key="6">
    <source>
        <dbReference type="ARBA" id="ARBA00023136"/>
    </source>
</evidence>
<dbReference type="STRING" id="947013.SAMN04488109_6657"/>
<keyword evidence="6 7" id="KW-0472">Membrane</keyword>
<evidence type="ECO:0000256" key="4">
    <source>
        <dbReference type="ARBA" id="ARBA00022840"/>
    </source>
</evidence>
<dbReference type="InterPro" id="IPR039421">
    <property type="entry name" value="Type_1_exporter"/>
</dbReference>
<dbReference type="GO" id="GO:0090374">
    <property type="term" value="P:oligopeptide export from mitochondrion"/>
    <property type="evidence" value="ECO:0007669"/>
    <property type="project" value="TreeGrafter"/>
</dbReference>
<dbReference type="Gene3D" id="1.20.1560.10">
    <property type="entry name" value="ABC transporter type 1, transmembrane domain"/>
    <property type="match status" value="1"/>
</dbReference>
<feature type="transmembrane region" description="Helical" evidence="7">
    <location>
        <begin position="305"/>
        <end position="326"/>
    </location>
</feature>
<feature type="transmembrane region" description="Helical" evidence="7">
    <location>
        <begin position="162"/>
        <end position="180"/>
    </location>
</feature>
<name>A0A1M5XK78_9BACT</name>
<accession>A0A1M5XK78</accession>
<dbReference type="GO" id="GO:0016887">
    <property type="term" value="F:ATP hydrolysis activity"/>
    <property type="evidence" value="ECO:0007669"/>
    <property type="project" value="InterPro"/>
</dbReference>
<dbReference type="AlphaFoldDB" id="A0A1M5XK78"/>
<evidence type="ECO:0000256" key="1">
    <source>
        <dbReference type="ARBA" id="ARBA00004651"/>
    </source>
</evidence>
<dbReference type="GO" id="GO:0015421">
    <property type="term" value="F:ABC-type oligopeptide transporter activity"/>
    <property type="evidence" value="ECO:0007669"/>
    <property type="project" value="TreeGrafter"/>
</dbReference>
<dbReference type="PROSITE" id="PS50893">
    <property type="entry name" value="ABC_TRANSPORTER_2"/>
    <property type="match status" value="1"/>
</dbReference>
<evidence type="ECO:0000256" key="5">
    <source>
        <dbReference type="ARBA" id="ARBA00022989"/>
    </source>
</evidence>
<dbReference type="CDD" id="cd03249">
    <property type="entry name" value="ABC_MTABC3_MDL1_MDL2"/>
    <property type="match status" value="1"/>
</dbReference>
<gene>
    <name evidence="10" type="ORF">SAMN04488109_6657</name>
</gene>
<keyword evidence="2 7" id="KW-0812">Transmembrane</keyword>
<dbReference type="PANTHER" id="PTHR43394">
    <property type="entry name" value="ATP-DEPENDENT PERMEASE MDL1, MITOCHONDRIAL"/>
    <property type="match status" value="1"/>
</dbReference>
<keyword evidence="5 7" id="KW-1133">Transmembrane helix</keyword>
<evidence type="ECO:0000313" key="11">
    <source>
        <dbReference type="Proteomes" id="UP000184212"/>
    </source>
</evidence>
<feature type="domain" description="ABC transmembrane type-1" evidence="9">
    <location>
        <begin position="42"/>
        <end position="328"/>
    </location>
</feature>
<dbReference type="OrthoDB" id="9769115at2"/>
<feature type="domain" description="ABC transporter" evidence="8">
    <location>
        <begin position="360"/>
        <end position="596"/>
    </location>
</feature>
<dbReference type="PROSITE" id="PS50929">
    <property type="entry name" value="ABC_TM1F"/>
    <property type="match status" value="1"/>
</dbReference>
<evidence type="ECO:0000259" key="9">
    <source>
        <dbReference type="PROSITE" id="PS50929"/>
    </source>
</evidence>
<dbReference type="GO" id="GO:0005886">
    <property type="term" value="C:plasma membrane"/>
    <property type="evidence" value="ECO:0007669"/>
    <property type="project" value="UniProtKB-SubCell"/>
</dbReference>
<dbReference type="InterPro" id="IPR017871">
    <property type="entry name" value="ABC_transporter-like_CS"/>
</dbReference>
<keyword evidence="4" id="KW-0067">ATP-binding</keyword>
<dbReference type="SMART" id="SM00382">
    <property type="entry name" value="AAA"/>
    <property type="match status" value="1"/>
</dbReference>
<dbReference type="InterPro" id="IPR011527">
    <property type="entry name" value="ABC1_TM_dom"/>
</dbReference>
<dbReference type="InterPro" id="IPR027417">
    <property type="entry name" value="P-loop_NTPase"/>
</dbReference>
<evidence type="ECO:0000259" key="8">
    <source>
        <dbReference type="PROSITE" id="PS50893"/>
    </source>
</evidence>
<feature type="transmembrane region" description="Helical" evidence="7">
    <location>
        <begin position="265"/>
        <end position="285"/>
    </location>
</feature>
<keyword evidence="3" id="KW-0547">Nucleotide-binding</keyword>
<sequence>MAKRERGGVTLSAEEKRPINKKTIRQLLTIFRFALPYRGVFIFGLVALALSTSTTLIFPYLAGQLLDVASNKPTKFFSSINQVVLAMMGVLFFQAIFSFVRVYTFALVSEKGLADLRKAVYQKIVWLPTTFFDSRRVGELMSRITSDVGTLSDILSFTIAEMLRQVLTLVLGTAVIFYLTPKLAGFMLLTFPVLVVLALVFGKYIRRLSKQTQDKLADANVVVEESLQSISVVKAFTGENFEIGRYANALRETVSVAIRTARFRGLFISFIIFTIMGGIVAVGWYGATLVQSGADGMTTGMLISFVMYTVFIGASVAGLGDIYAQLQKAIGSSERLQEILEEKDEAEPTAGQPFRVHGEIEFENVSFAYPTRPEFPVLKGLDFKIERGEKIALIGQSGSGKSTIINLLMRFYNLKHGVIKVDGNNIKDAHLTNYRKNIGIVPQEVILFGGTIQENIAYGKPGASFDEIREAARKANALEFIESFPEKFETVVGERGVKLSGGQRQRIAIARAILKDPAILILDEATSSLDAHAEVLVQEALEKLMEGRTSIIIAHRLSTIKKVDRIFVIKEGTLAEVGSHAELTRINNGNGIYSNLLKLQLQ</sequence>
<dbReference type="EMBL" id="FQWQ01000006">
    <property type="protein sequence ID" value="SHI00156.1"/>
    <property type="molecule type" value="Genomic_DNA"/>
</dbReference>
<dbReference type="PANTHER" id="PTHR43394:SF1">
    <property type="entry name" value="ATP-BINDING CASSETTE SUB-FAMILY B MEMBER 10, MITOCHONDRIAL"/>
    <property type="match status" value="1"/>
</dbReference>
<evidence type="ECO:0000256" key="7">
    <source>
        <dbReference type="SAM" id="Phobius"/>
    </source>
</evidence>
<dbReference type="Pfam" id="PF00005">
    <property type="entry name" value="ABC_tran"/>
    <property type="match status" value="1"/>
</dbReference>
<dbReference type="RefSeq" id="WP_073143171.1">
    <property type="nucleotide sequence ID" value="NZ_FQWQ01000006.1"/>
</dbReference>
<dbReference type="FunFam" id="3.40.50.300:FF:000218">
    <property type="entry name" value="Multidrug ABC transporter ATP-binding protein"/>
    <property type="match status" value="1"/>
</dbReference>
<dbReference type="SUPFAM" id="SSF52540">
    <property type="entry name" value="P-loop containing nucleoside triphosphate hydrolases"/>
    <property type="match status" value="1"/>
</dbReference>
<feature type="transmembrane region" description="Helical" evidence="7">
    <location>
        <begin position="82"/>
        <end position="108"/>
    </location>
</feature>
<dbReference type="CDD" id="cd18576">
    <property type="entry name" value="ABC_6TM_bac_exporter_ABCB8_10_like"/>
    <property type="match status" value="1"/>
</dbReference>
<evidence type="ECO:0000256" key="3">
    <source>
        <dbReference type="ARBA" id="ARBA00022741"/>
    </source>
</evidence>
<dbReference type="SUPFAM" id="SSF90123">
    <property type="entry name" value="ABC transporter transmembrane region"/>
    <property type="match status" value="1"/>
</dbReference>
<feature type="transmembrane region" description="Helical" evidence="7">
    <location>
        <begin position="40"/>
        <end position="62"/>
    </location>
</feature>